<proteinExistence type="inferred from homology"/>
<dbReference type="OrthoDB" id="7233744at2"/>
<dbReference type="SUPFAM" id="SSF53850">
    <property type="entry name" value="Periplasmic binding protein-like II"/>
    <property type="match status" value="1"/>
</dbReference>
<evidence type="ECO:0000259" key="4">
    <source>
        <dbReference type="Pfam" id="PF00496"/>
    </source>
</evidence>
<comment type="caution">
    <text evidence="5">The sequence shown here is derived from an EMBL/GenBank/DDBJ whole genome shotgun (WGS) entry which is preliminary data.</text>
</comment>
<dbReference type="PROSITE" id="PS51318">
    <property type="entry name" value="TAT"/>
    <property type="match status" value="1"/>
</dbReference>
<accession>A0A1V2GY86</accession>
<reference evidence="5 6" key="1">
    <citation type="submission" date="2016-10" db="EMBL/GenBank/DDBJ databases">
        <title>Draft Genome sequence of Roseomonas sp. strain M3.</title>
        <authorList>
            <person name="Subhash Y."/>
            <person name="Lee S."/>
        </authorList>
    </citation>
    <scope>NUCLEOTIDE SEQUENCE [LARGE SCALE GENOMIC DNA]</scope>
    <source>
        <strain evidence="5 6">M3</strain>
    </source>
</reference>
<feature type="domain" description="Solute-binding protein family 5" evidence="4">
    <location>
        <begin position="74"/>
        <end position="447"/>
    </location>
</feature>
<evidence type="ECO:0000313" key="6">
    <source>
        <dbReference type="Proteomes" id="UP000188879"/>
    </source>
</evidence>
<dbReference type="RefSeq" id="WP_076958962.1">
    <property type="nucleotide sequence ID" value="NZ_MLCO01000204.1"/>
</dbReference>
<dbReference type="InterPro" id="IPR039424">
    <property type="entry name" value="SBP_5"/>
</dbReference>
<dbReference type="GO" id="GO:0043190">
    <property type="term" value="C:ATP-binding cassette (ABC) transporter complex"/>
    <property type="evidence" value="ECO:0007669"/>
    <property type="project" value="InterPro"/>
</dbReference>
<dbReference type="Proteomes" id="UP000188879">
    <property type="component" value="Unassembled WGS sequence"/>
</dbReference>
<evidence type="ECO:0000256" key="2">
    <source>
        <dbReference type="ARBA" id="ARBA00005695"/>
    </source>
</evidence>
<keyword evidence="6" id="KW-1185">Reference proteome</keyword>
<evidence type="ECO:0000256" key="1">
    <source>
        <dbReference type="ARBA" id="ARBA00004418"/>
    </source>
</evidence>
<dbReference type="PANTHER" id="PTHR30290">
    <property type="entry name" value="PERIPLASMIC BINDING COMPONENT OF ABC TRANSPORTER"/>
    <property type="match status" value="1"/>
</dbReference>
<dbReference type="CDD" id="cd08502">
    <property type="entry name" value="PBP2_NikA_DppA_OppA_like_16"/>
    <property type="match status" value="1"/>
</dbReference>
<keyword evidence="3" id="KW-0732">Signal</keyword>
<dbReference type="Gene3D" id="3.10.105.10">
    <property type="entry name" value="Dipeptide-binding Protein, Domain 3"/>
    <property type="match status" value="1"/>
</dbReference>
<evidence type="ECO:0000256" key="3">
    <source>
        <dbReference type="ARBA" id="ARBA00022729"/>
    </source>
</evidence>
<comment type="similarity">
    <text evidence="2">Belongs to the bacterial solute-binding protein 5 family.</text>
</comment>
<dbReference type="EMBL" id="MLCO01000204">
    <property type="protein sequence ID" value="ONG50114.1"/>
    <property type="molecule type" value="Genomic_DNA"/>
</dbReference>
<dbReference type="GO" id="GO:0015833">
    <property type="term" value="P:peptide transport"/>
    <property type="evidence" value="ECO:0007669"/>
    <property type="project" value="TreeGrafter"/>
</dbReference>
<dbReference type="InterPro" id="IPR000914">
    <property type="entry name" value="SBP_5_dom"/>
</dbReference>
<dbReference type="PIRSF" id="PIRSF002741">
    <property type="entry name" value="MppA"/>
    <property type="match status" value="1"/>
</dbReference>
<dbReference type="GO" id="GO:0030288">
    <property type="term" value="C:outer membrane-bounded periplasmic space"/>
    <property type="evidence" value="ECO:0007669"/>
    <property type="project" value="UniProtKB-ARBA"/>
</dbReference>
<dbReference type="InterPro" id="IPR006311">
    <property type="entry name" value="TAT_signal"/>
</dbReference>
<dbReference type="GO" id="GO:1904680">
    <property type="term" value="F:peptide transmembrane transporter activity"/>
    <property type="evidence" value="ECO:0007669"/>
    <property type="project" value="TreeGrafter"/>
</dbReference>
<dbReference type="InterPro" id="IPR030678">
    <property type="entry name" value="Peptide/Ni-bd"/>
</dbReference>
<protein>
    <submittedName>
        <fullName evidence="5">ABC transporter substrate-binding protein</fullName>
    </submittedName>
</protein>
<sequence>MQRRHFLGAAAAGVLGSRLGAPALAQGAPAGTLRFVPQTDLATPDPVWTSGTVVGTHALLIYDTLYGLDSAGQPRPQAVEGHQTSEDGLRWTFTLREGLFFHDGEPVRAQDAVPSLTRWARRNTFGQLLSKAIEEVRVLDDRRFKIRLSRPFPLLPYALGSSNVFIMPERVARTSAFEKITEYVGSGPYRFVQDEWVSGARVTYARFDRYRPRQEAPDRTTGGKVAHFDRVEWIIMPDPATGLAALQTGEVDWVERGVLDLLGPIRRDRRLQVSDVNPTGRIGILALNHLHPPFDNPAIRRAVLSALSQADYVAAVVGEETEFGQAGVGYFTPGSPYASEAGLAALTGPRDLAAARAAVKAAGYRGEKALIIAPSDVEYIKAMSNVTNSLLQSIGIDTDYRSMDWASVLARRANKAASAQGGWNVHCTGWVGYAYADPAVNAPLRSDGPNATLGWPDIPEIERLRAAWLDAPGLAAQQEITRQIQEVAVREVPFIPTGLWREPTVLRRELTGLLPAGAPVFWNIRRG</sequence>
<dbReference type="Pfam" id="PF00496">
    <property type="entry name" value="SBP_bac_5"/>
    <property type="match status" value="1"/>
</dbReference>
<evidence type="ECO:0000313" key="5">
    <source>
        <dbReference type="EMBL" id="ONG50114.1"/>
    </source>
</evidence>
<organism evidence="5 6">
    <name type="scientific">Teichococcus deserti</name>
    <dbReference type="NCBI Taxonomy" id="1817963"/>
    <lineage>
        <taxon>Bacteria</taxon>
        <taxon>Pseudomonadati</taxon>
        <taxon>Pseudomonadota</taxon>
        <taxon>Alphaproteobacteria</taxon>
        <taxon>Acetobacterales</taxon>
        <taxon>Roseomonadaceae</taxon>
        <taxon>Roseomonas</taxon>
    </lineage>
</organism>
<gene>
    <name evidence="5" type="ORF">BKE38_19415</name>
</gene>
<name>A0A1V2GY86_9PROT</name>
<dbReference type="PANTHER" id="PTHR30290:SF38">
    <property type="entry name" value="D,D-DIPEPTIDE-BINDING PERIPLASMIC PROTEIN DDPA-RELATED"/>
    <property type="match status" value="1"/>
</dbReference>
<dbReference type="AlphaFoldDB" id="A0A1V2GY86"/>
<comment type="subcellular location">
    <subcellularLocation>
        <location evidence="1">Periplasm</location>
    </subcellularLocation>
</comment>
<dbReference type="Gene3D" id="3.40.190.10">
    <property type="entry name" value="Periplasmic binding protein-like II"/>
    <property type="match status" value="1"/>
</dbReference>